<evidence type="ECO:0000256" key="8">
    <source>
        <dbReference type="ARBA" id="ARBA00049348"/>
    </source>
</evidence>
<dbReference type="Gene3D" id="1.10.10.10">
    <property type="entry name" value="Winged helix-like DNA-binding domain superfamily/Winged helix DNA-binding domain"/>
    <property type="match status" value="1"/>
</dbReference>
<feature type="domain" description="Methylguanine DNA methyltransferase ribonuclease-like" evidence="11">
    <location>
        <begin position="2"/>
        <end position="79"/>
    </location>
</feature>
<keyword evidence="3 9" id="KW-0963">Cytoplasm</keyword>
<dbReference type="InterPro" id="IPR023546">
    <property type="entry name" value="MGMT"/>
</dbReference>
<evidence type="ECO:0000256" key="6">
    <source>
        <dbReference type="ARBA" id="ARBA00022763"/>
    </source>
</evidence>
<dbReference type="InterPro" id="IPR014048">
    <property type="entry name" value="MethylDNA_cys_MeTrfase_DNA-bd"/>
</dbReference>
<feature type="domain" description="Methylated-DNA-[protein]-cysteine S-methyltransferase DNA binding" evidence="10">
    <location>
        <begin position="86"/>
        <end position="167"/>
    </location>
</feature>
<evidence type="ECO:0000256" key="3">
    <source>
        <dbReference type="ARBA" id="ARBA00022490"/>
    </source>
</evidence>
<dbReference type="GO" id="GO:0032259">
    <property type="term" value="P:methylation"/>
    <property type="evidence" value="ECO:0007669"/>
    <property type="project" value="UniProtKB-KW"/>
</dbReference>
<dbReference type="InterPro" id="IPR036388">
    <property type="entry name" value="WH-like_DNA-bd_sf"/>
</dbReference>
<dbReference type="Pfam" id="PF01035">
    <property type="entry name" value="DNA_binding_1"/>
    <property type="match status" value="1"/>
</dbReference>
<comment type="function">
    <text evidence="9">Involved in the cellular defense against the biological effects of O6-methylguanine (O6-MeG) and O4-methylthymine (O4-MeT) in DNA. Repairs the methylated nucleobase in DNA by stoichiometrically transferring the methyl group to a cysteine residue in the enzyme. This is a suicide reaction: the enzyme is irreversibly inactivated.</text>
</comment>
<comment type="similarity">
    <text evidence="2 9">Belongs to the MGMT family.</text>
</comment>
<sequence>MLYYYSLQSRLGTITLVQAGEALIRLILSPQDADLVKDPYLARHFLGEELEERRTDLMDRFVIQLAAYLKGKQKGFDLPYQLYGSPFARRVWEELGRIPYGETVSYGELAKRCGTEGVQAVGTAVGNNPLPLILPCHRVIRADGALGQYSAGEGPSTKRLLLQLEGAAFREQVT</sequence>
<keyword evidence="7 9" id="KW-0234">DNA repair</keyword>
<evidence type="ECO:0000313" key="12">
    <source>
        <dbReference type="EMBL" id="VYT23550.1"/>
    </source>
</evidence>
<dbReference type="SUPFAM" id="SSF46767">
    <property type="entry name" value="Methylated DNA-protein cysteine methyltransferase, C-terminal domain"/>
    <property type="match status" value="1"/>
</dbReference>
<evidence type="ECO:0000256" key="2">
    <source>
        <dbReference type="ARBA" id="ARBA00008711"/>
    </source>
</evidence>
<dbReference type="GO" id="GO:0003908">
    <property type="term" value="F:methylated-DNA-[protein]-cysteine S-methyltransferase activity"/>
    <property type="evidence" value="ECO:0007669"/>
    <property type="project" value="UniProtKB-UniRule"/>
</dbReference>
<evidence type="ECO:0000256" key="5">
    <source>
        <dbReference type="ARBA" id="ARBA00022679"/>
    </source>
</evidence>
<proteinExistence type="inferred from homology"/>
<comment type="miscellaneous">
    <text evidence="9">This enzyme catalyzes only one turnover and therefore is not strictly catalytic. According to one definition, an enzyme is a biocatalyst that acts repeatedly and over many reaction cycles.</text>
</comment>
<dbReference type="InterPro" id="IPR008332">
    <property type="entry name" value="MethylG_MeTrfase_N"/>
</dbReference>
<dbReference type="PANTHER" id="PTHR10815:SF13">
    <property type="entry name" value="METHYLATED-DNA--PROTEIN-CYSTEINE METHYLTRANSFERASE"/>
    <property type="match status" value="1"/>
</dbReference>
<dbReference type="CDD" id="cd06445">
    <property type="entry name" value="ATase"/>
    <property type="match status" value="1"/>
</dbReference>
<evidence type="ECO:0000256" key="1">
    <source>
        <dbReference type="ARBA" id="ARBA00001286"/>
    </source>
</evidence>
<dbReference type="InterPro" id="IPR036631">
    <property type="entry name" value="MGMT_N_sf"/>
</dbReference>
<protein>
    <recommendedName>
        <fullName evidence="9">Methylated-DNA--protein-cysteine methyltransferase</fullName>
        <ecNumber evidence="9">2.1.1.63</ecNumber>
    </recommendedName>
    <alternativeName>
        <fullName evidence="9">6-O-methylguanine-DNA methyltransferase</fullName>
        <shortName evidence="9">MGMT</shortName>
    </alternativeName>
    <alternativeName>
        <fullName evidence="9">O-6-methylguanine-DNA-alkyltransferase</fullName>
    </alternativeName>
</protein>
<gene>
    <name evidence="12" type="primary">ogt_2</name>
    <name evidence="12" type="ORF">AULFYP135_02190</name>
</gene>
<dbReference type="AlphaFoldDB" id="A0A6N2V0R5"/>
<comment type="catalytic activity">
    <reaction evidence="8 9">
        <text>a 6-O-methyl-2'-deoxyguanosine in DNA + L-cysteinyl-[protein] = S-methyl-L-cysteinyl-[protein] + a 2'-deoxyguanosine in DNA</text>
        <dbReference type="Rhea" id="RHEA:24000"/>
        <dbReference type="Rhea" id="RHEA-COMP:10131"/>
        <dbReference type="Rhea" id="RHEA-COMP:10132"/>
        <dbReference type="Rhea" id="RHEA-COMP:11367"/>
        <dbReference type="Rhea" id="RHEA-COMP:11368"/>
        <dbReference type="ChEBI" id="CHEBI:29950"/>
        <dbReference type="ChEBI" id="CHEBI:82612"/>
        <dbReference type="ChEBI" id="CHEBI:85445"/>
        <dbReference type="ChEBI" id="CHEBI:85448"/>
        <dbReference type="EC" id="2.1.1.63"/>
    </reaction>
</comment>
<keyword evidence="6 9" id="KW-0227">DNA damage</keyword>
<dbReference type="FunFam" id="1.10.10.10:FF:000214">
    <property type="entry name" value="Methylated-DNA--protein-cysteine methyltransferase"/>
    <property type="match status" value="1"/>
</dbReference>
<dbReference type="GO" id="GO:0005737">
    <property type="term" value="C:cytoplasm"/>
    <property type="evidence" value="ECO:0007669"/>
    <property type="project" value="UniProtKB-SubCell"/>
</dbReference>
<reference evidence="12" key="1">
    <citation type="submission" date="2019-11" db="EMBL/GenBank/DDBJ databases">
        <authorList>
            <person name="Feng L."/>
        </authorList>
    </citation>
    <scope>NUCLEOTIDE SEQUENCE</scope>
    <source>
        <strain evidence="12">AundefinedLFYP135</strain>
    </source>
</reference>
<dbReference type="Pfam" id="PF02870">
    <property type="entry name" value="Methyltransf_1N"/>
    <property type="match status" value="1"/>
</dbReference>
<evidence type="ECO:0000256" key="7">
    <source>
        <dbReference type="ARBA" id="ARBA00023204"/>
    </source>
</evidence>
<evidence type="ECO:0000259" key="11">
    <source>
        <dbReference type="Pfam" id="PF02870"/>
    </source>
</evidence>
<dbReference type="PROSITE" id="PS00374">
    <property type="entry name" value="MGMT"/>
    <property type="match status" value="1"/>
</dbReference>
<evidence type="ECO:0000256" key="9">
    <source>
        <dbReference type="HAMAP-Rule" id="MF_00772"/>
    </source>
</evidence>
<evidence type="ECO:0000256" key="4">
    <source>
        <dbReference type="ARBA" id="ARBA00022603"/>
    </source>
</evidence>
<dbReference type="GO" id="GO:0006307">
    <property type="term" value="P:DNA alkylation repair"/>
    <property type="evidence" value="ECO:0007669"/>
    <property type="project" value="UniProtKB-UniRule"/>
</dbReference>
<feature type="active site" description="Nucleophile; methyl group acceptor" evidence="9">
    <location>
        <position position="136"/>
    </location>
</feature>
<organism evidence="12">
    <name type="scientific">uncultured Anaerotruncus sp</name>
    <dbReference type="NCBI Taxonomy" id="905011"/>
    <lineage>
        <taxon>Bacteria</taxon>
        <taxon>Bacillati</taxon>
        <taxon>Bacillota</taxon>
        <taxon>Clostridia</taxon>
        <taxon>Eubacteriales</taxon>
        <taxon>Oscillospiraceae</taxon>
        <taxon>Anaerotruncus</taxon>
        <taxon>environmental samples</taxon>
    </lineage>
</organism>
<dbReference type="EMBL" id="CACRSL010000005">
    <property type="protein sequence ID" value="VYT23550.1"/>
    <property type="molecule type" value="Genomic_DNA"/>
</dbReference>
<dbReference type="Gene3D" id="3.30.160.70">
    <property type="entry name" value="Methylated DNA-protein cysteine methyltransferase domain"/>
    <property type="match status" value="1"/>
</dbReference>
<name>A0A6N2V0R5_9FIRM</name>
<evidence type="ECO:0000259" key="10">
    <source>
        <dbReference type="Pfam" id="PF01035"/>
    </source>
</evidence>
<accession>A0A6N2V0R5</accession>
<dbReference type="EC" id="2.1.1.63" evidence="9"/>
<dbReference type="SUPFAM" id="SSF53155">
    <property type="entry name" value="Methylated DNA-protein cysteine methyltransferase domain"/>
    <property type="match status" value="1"/>
</dbReference>
<comment type="catalytic activity">
    <reaction evidence="1 9">
        <text>a 4-O-methyl-thymidine in DNA + L-cysteinyl-[protein] = a thymidine in DNA + S-methyl-L-cysteinyl-[protein]</text>
        <dbReference type="Rhea" id="RHEA:53428"/>
        <dbReference type="Rhea" id="RHEA-COMP:10131"/>
        <dbReference type="Rhea" id="RHEA-COMP:10132"/>
        <dbReference type="Rhea" id="RHEA-COMP:13555"/>
        <dbReference type="Rhea" id="RHEA-COMP:13556"/>
        <dbReference type="ChEBI" id="CHEBI:29950"/>
        <dbReference type="ChEBI" id="CHEBI:82612"/>
        <dbReference type="ChEBI" id="CHEBI:137386"/>
        <dbReference type="ChEBI" id="CHEBI:137387"/>
        <dbReference type="EC" id="2.1.1.63"/>
    </reaction>
</comment>
<keyword evidence="5 9" id="KW-0808">Transferase</keyword>
<dbReference type="HAMAP" id="MF_00772">
    <property type="entry name" value="OGT"/>
    <property type="match status" value="1"/>
</dbReference>
<dbReference type="InterPro" id="IPR036217">
    <property type="entry name" value="MethylDNA_cys_MeTrfase_DNAb"/>
</dbReference>
<comment type="subcellular location">
    <subcellularLocation>
        <location evidence="9">Cytoplasm</location>
    </subcellularLocation>
</comment>
<dbReference type="NCBIfam" id="TIGR00589">
    <property type="entry name" value="ogt"/>
    <property type="match status" value="1"/>
</dbReference>
<dbReference type="PANTHER" id="PTHR10815">
    <property type="entry name" value="METHYLATED-DNA--PROTEIN-CYSTEINE METHYLTRANSFERASE"/>
    <property type="match status" value="1"/>
</dbReference>
<dbReference type="InterPro" id="IPR001497">
    <property type="entry name" value="MethylDNA_cys_MeTrfase_AS"/>
</dbReference>
<keyword evidence="4 9" id="KW-0489">Methyltransferase</keyword>